<dbReference type="InterPro" id="IPR041698">
    <property type="entry name" value="Methyltransf_25"/>
</dbReference>
<proteinExistence type="inferred from homology"/>
<sequence length="274" mass="30751">MPMMHTSTNPVDKQAVRRHFGRRAREYDRYAEVQRAMADALLERLAAVEEEPESVWTVLDVGCGTGILTEKLLARYPRARCIAVDLAEEMLAVARERLGSSRVWWVCADIEQWAPDEPVDRIVSNATFQWLTDPAGTLQRLAARLAPGGMLAFATFGPRTFWELDRAFAAAGDREATRRGPIFFAPEAWAAMAEGAGLAVHEVREAHWRKRYPTVRAFLDAVKRTGASHAPAGPLRANRRTLLGMLEQYERLFGEPDGVPATYHVVWIVAQRAR</sequence>
<dbReference type="SUPFAM" id="SSF53335">
    <property type="entry name" value="S-adenosyl-L-methionine-dependent methyltransferases"/>
    <property type="match status" value="1"/>
</dbReference>
<dbReference type="Proteomes" id="UP000637720">
    <property type="component" value="Unassembled WGS sequence"/>
</dbReference>
<organism evidence="7 8">
    <name type="scientific">Calditerricola satsumensis</name>
    <dbReference type="NCBI Taxonomy" id="373054"/>
    <lineage>
        <taxon>Bacteria</taxon>
        <taxon>Bacillati</taxon>
        <taxon>Bacillota</taxon>
        <taxon>Bacilli</taxon>
        <taxon>Bacillales</taxon>
        <taxon>Bacillaceae</taxon>
        <taxon>Calditerricola</taxon>
    </lineage>
</organism>
<evidence type="ECO:0000256" key="1">
    <source>
        <dbReference type="ARBA" id="ARBA00022603"/>
    </source>
</evidence>
<reference evidence="7" key="1">
    <citation type="journal article" date="2014" name="Int. J. Syst. Evol. Microbiol.">
        <title>Complete genome sequence of Corynebacterium casei LMG S-19264T (=DSM 44701T), isolated from a smear-ripened cheese.</title>
        <authorList>
            <consortium name="US DOE Joint Genome Institute (JGI-PGF)"/>
            <person name="Walter F."/>
            <person name="Albersmeier A."/>
            <person name="Kalinowski J."/>
            <person name="Ruckert C."/>
        </authorList>
    </citation>
    <scope>NUCLEOTIDE SEQUENCE</scope>
    <source>
        <strain evidence="7">JCM 14719</strain>
    </source>
</reference>
<comment type="caution">
    <text evidence="7">The sequence shown here is derived from an EMBL/GenBank/DDBJ whole genome shotgun (WGS) entry which is preliminary data.</text>
</comment>
<evidence type="ECO:0000313" key="7">
    <source>
        <dbReference type="EMBL" id="GGJ99260.1"/>
    </source>
</evidence>
<dbReference type="GO" id="GO:0010340">
    <property type="term" value="F:carboxyl-O-methyltransferase activity"/>
    <property type="evidence" value="ECO:0007669"/>
    <property type="project" value="UniProtKB-UniRule"/>
</dbReference>
<evidence type="ECO:0000256" key="5">
    <source>
        <dbReference type="HAMAP-Rule" id="MF_00835"/>
    </source>
</evidence>
<comment type="similarity">
    <text evidence="5">Belongs to the methyltransferase superfamily.</text>
</comment>
<dbReference type="GO" id="GO:0032259">
    <property type="term" value="P:methylation"/>
    <property type="evidence" value="ECO:0007669"/>
    <property type="project" value="UniProtKB-KW"/>
</dbReference>
<comment type="pathway">
    <text evidence="5">Cofactor biosynthesis; biotin biosynthesis.</text>
</comment>
<evidence type="ECO:0000256" key="3">
    <source>
        <dbReference type="ARBA" id="ARBA00022691"/>
    </source>
</evidence>
<dbReference type="GO" id="GO:0102130">
    <property type="term" value="F:malonyl-CoA methyltransferase activity"/>
    <property type="evidence" value="ECO:0007669"/>
    <property type="project" value="UniProtKB-EC"/>
</dbReference>
<evidence type="ECO:0000259" key="6">
    <source>
        <dbReference type="Pfam" id="PF13649"/>
    </source>
</evidence>
<keyword evidence="4 5" id="KW-0093">Biotin biosynthesis</keyword>
<name>A0A8J3B789_9BACI</name>
<evidence type="ECO:0000256" key="2">
    <source>
        <dbReference type="ARBA" id="ARBA00022679"/>
    </source>
</evidence>
<dbReference type="InterPro" id="IPR011814">
    <property type="entry name" value="BioC"/>
</dbReference>
<reference evidence="7" key="2">
    <citation type="submission" date="2020-09" db="EMBL/GenBank/DDBJ databases">
        <authorList>
            <person name="Sun Q."/>
            <person name="Ohkuma M."/>
        </authorList>
    </citation>
    <scope>NUCLEOTIDE SEQUENCE</scope>
    <source>
        <strain evidence="7">JCM 14719</strain>
    </source>
</reference>
<dbReference type="PANTHER" id="PTHR43861">
    <property type="entry name" value="TRANS-ACONITATE 2-METHYLTRANSFERASE-RELATED"/>
    <property type="match status" value="1"/>
</dbReference>
<dbReference type="HAMAP" id="MF_00835">
    <property type="entry name" value="BioC"/>
    <property type="match status" value="1"/>
</dbReference>
<comment type="catalytic activity">
    <reaction evidence="5">
        <text>malonyl-[ACP] + S-adenosyl-L-methionine = malonyl-[ACP] methyl ester + S-adenosyl-L-homocysteine</text>
        <dbReference type="Rhea" id="RHEA:17105"/>
        <dbReference type="Rhea" id="RHEA-COMP:9623"/>
        <dbReference type="Rhea" id="RHEA-COMP:9954"/>
        <dbReference type="ChEBI" id="CHEBI:57856"/>
        <dbReference type="ChEBI" id="CHEBI:59789"/>
        <dbReference type="ChEBI" id="CHEBI:78449"/>
        <dbReference type="ChEBI" id="CHEBI:78845"/>
        <dbReference type="EC" id="2.1.1.197"/>
    </reaction>
</comment>
<dbReference type="PANTHER" id="PTHR43861:SF1">
    <property type="entry name" value="TRANS-ACONITATE 2-METHYLTRANSFERASE"/>
    <property type="match status" value="1"/>
</dbReference>
<dbReference type="EMBL" id="BMOF01000018">
    <property type="protein sequence ID" value="GGJ99260.1"/>
    <property type="molecule type" value="Genomic_DNA"/>
</dbReference>
<dbReference type="InterPro" id="IPR029063">
    <property type="entry name" value="SAM-dependent_MTases_sf"/>
</dbReference>
<dbReference type="EC" id="2.1.1.197" evidence="5"/>
<dbReference type="GO" id="GO:0009102">
    <property type="term" value="P:biotin biosynthetic process"/>
    <property type="evidence" value="ECO:0007669"/>
    <property type="project" value="UniProtKB-UniRule"/>
</dbReference>
<dbReference type="CDD" id="cd02440">
    <property type="entry name" value="AdoMet_MTases"/>
    <property type="match status" value="1"/>
</dbReference>
<protein>
    <recommendedName>
        <fullName evidence="5">Malonyl-[acyl-carrier protein] O-methyltransferase</fullName>
        <shortName evidence="5">Malonyl-ACP O-methyltransferase</shortName>
        <ecNumber evidence="5">2.1.1.197</ecNumber>
    </recommendedName>
    <alternativeName>
        <fullName evidence="5">Biotin synthesis protein BioC</fullName>
    </alternativeName>
</protein>
<keyword evidence="1 5" id="KW-0489">Methyltransferase</keyword>
<keyword evidence="8" id="KW-1185">Reference proteome</keyword>
<evidence type="ECO:0000256" key="4">
    <source>
        <dbReference type="ARBA" id="ARBA00022756"/>
    </source>
</evidence>
<dbReference type="NCBIfam" id="TIGR02072">
    <property type="entry name" value="BioC"/>
    <property type="match status" value="1"/>
</dbReference>
<gene>
    <name evidence="5 7" type="primary">bioC</name>
    <name evidence="7" type="ORF">GCM10007043_11670</name>
</gene>
<evidence type="ECO:0000313" key="8">
    <source>
        <dbReference type="Proteomes" id="UP000637720"/>
    </source>
</evidence>
<accession>A0A8J3B789</accession>
<dbReference type="UniPathway" id="UPA00078"/>
<dbReference type="AlphaFoldDB" id="A0A8J3B789"/>
<keyword evidence="3 5" id="KW-0949">S-adenosyl-L-methionine</keyword>
<dbReference type="Gene3D" id="3.40.50.150">
    <property type="entry name" value="Vaccinia Virus protein VP39"/>
    <property type="match status" value="1"/>
</dbReference>
<feature type="domain" description="Methyltransferase" evidence="6">
    <location>
        <begin position="58"/>
        <end position="149"/>
    </location>
</feature>
<dbReference type="RefSeq" id="WP_188817110.1">
    <property type="nucleotide sequence ID" value="NZ_BMOF01000018.1"/>
</dbReference>
<dbReference type="Pfam" id="PF13649">
    <property type="entry name" value="Methyltransf_25"/>
    <property type="match status" value="1"/>
</dbReference>
<comment type="function">
    <text evidence="5">Converts the free carboxyl group of a malonyl-thioester to its methyl ester by transfer of a methyl group from S-adenosyl-L-methionine (SAM). It allows to synthesize pimeloyl-ACP via the fatty acid synthetic pathway.</text>
</comment>
<keyword evidence="2 5" id="KW-0808">Transferase</keyword>